<sequence length="424" mass="49423">MITLVIICFMTLYPCSLGYSVEDEFLKTFKGCPVLDVEDHISLVKKPAPPSEAYIKLLFDIDYIYTLLPPHICEEEKARFQRMSPDDKGKTHLFFPSALWLPEKKLYLAAARVSILDSYSYVYITFFDENWNEVREIDFIGKTKVPSILTLGEMKRALWWGPEDPRIFRALSNEIFFIATLMEGAPNFNRQINLYRFSTATHRKLELEEHVGKVWRVEKNWSPLTIDDKHLYFLYKYEGTQVIDCTEERLPCKRIFGSEKELSRIHGSSPYVRFLNTNYFVSFAWTNIEFKKPHHRPALSIIEVIDEGREFKLIYTSEPLHFASTALSDPKWVKTKLSNNDLRRVLMVTSIARWDFESGVADITLSIDDDLAVAAKITGMTDFVQYVINVYDYGRLPDENKCAQKFAEDYFNNLPEGLFVDIDY</sequence>
<evidence type="ECO:0000313" key="2">
    <source>
        <dbReference type="EMBL" id="CAG9320267.1"/>
    </source>
</evidence>
<gene>
    <name evidence="2" type="ORF">BSTOLATCC_MIC26188</name>
</gene>
<name>A0AAU9J7M3_9CILI</name>
<comment type="caution">
    <text evidence="2">The sequence shown here is derived from an EMBL/GenBank/DDBJ whole genome shotgun (WGS) entry which is preliminary data.</text>
</comment>
<protein>
    <submittedName>
        <fullName evidence="2">Uncharacterized protein</fullName>
    </submittedName>
</protein>
<keyword evidence="1" id="KW-0732">Signal</keyword>
<evidence type="ECO:0000256" key="1">
    <source>
        <dbReference type="SAM" id="SignalP"/>
    </source>
</evidence>
<dbReference type="AlphaFoldDB" id="A0AAU9J7M3"/>
<dbReference type="Proteomes" id="UP001162131">
    <property type="component" value="Unassembled WGS sequence"/>
</dbReference>
<reference evidence="2" key="1">
    <citation type="submission" date="2021-09" db="EMBL/GenBank/DDBJ databases">
        <authorList>
            <consortium name="AG Swart"/>
            <person name="Singh M."/>
            <person name="Singh A."/>
            <person name="Seah K."/>
            <person name="Emmerich C."/>
        </authorList>
    </citation>
    <scope>NUCLEOTIDE SEQUENCE</scope>
    <source>
        <strain evidence="2">ATCC30299</strain>
    </source>
</reference>
<accession>A0AAU9J7M3</accession>
<evidence type="ECO:0000313" key="3">
    <source>
        <dbReference type="Proteomes" id="UP001162131"/>
    </source>
</evidence>
<dbReference type="EMBL" id="CAJZBQ010000025">
    <property type="protein sequence ID" value="CAG9320267.1"/>
    <property type="molecule type" value="Genomic_DNA"/>
</dbReference>
<feature type="signal peptide" evidence="1">
    <location>
        <begin position="1"/>
        <end position="18"/>
    </location>
</feature>
<feature type="chain" id="PRO_5043392585" evidence="1">
    <location>
        <begin position="19"/>
        <end position="424"/>
    </location>
</feature>
<organism evidence="2 3">
    <name type="scientific">Blepharisma stoltei</name>
    <dbReference type="NCBI Taxonomy" id="1481888"/>
    <lineage>
        <taxon>Eukaryota</taxon>
        <taxon>Sar</taxon>
        <taxon>Alveolata</taxon>
        <taxon>Ciliophora</taxon>
        <taxon>Postciliodesmatophora</taxon>
        <taxon>Heterotrichea</taxon>
        <taxon>Heterotrichida</taxon>
        <taxon>Blepharismidae</taxon>
        <taxon>Blepharisma</taxon>
    </lineage>
</organism>
<keyword evidence="3" id="KW-1185">Reference proteome</keyword>
<proteinExistence type="predicted"/>